<keyword evidence="2" id="KW-1185">Reference proteome</keyword>
<dbReference type="EMBL" id="CP017834">
    <property type="protein sequence ID" value="APJ04218.1"/>
    <property type="molecule type" value="Genomic_DNA"/>
</dbReference>
<dbReference type="OrthoDB" id="5292315at2"/>
<reference evidence="1 2" key="1">
    <citation type="submission" date="2016-10" db="EMBL/GenBank/DDBJ databases">
        <title>Silvanigrella aquatica sp. nov., isolated from a freshwater lake located in the Black Forest, Germany, description of Silvanigrellaceae fam. nov., Silvanigrellales ord. nov., reclassification of the order Bdellovibrionales in the class Oligoflexia, reclassification of the families Bacteriovoracaceae and Halobacteriovoraceae in the new order Bacteriovoracales ord. nov., and reclassification of the family Pseudobacteriovoracaceae in the order Oligoflexiales.</title>
        <authorList>
            <person name="Hahn M.W."/>
            <person name="Schmidt J."/>
            <person name="Koll U."/>
            <person name="Rohde M."/>
            <person name="Verbag S."/>
            <person name="Pitt A."/>
            <person name="Nakai R."/>
            <person name="Naganuma T."/>
            <person name="Lang E."/>
        </authorList>
    </citation>
    <scope>NUCLEOTIDE SEQUENCE [LARGE SCALE GENOMIC DNA]</scope>
    <source>
        <strain evidence="1 2">MWH-Nonnen-W8red</strain>
    </source>
</reference>
<organism evidence="1 2">
    <name type="scientific">Silvanigrella aquatica</name>
    <dbReference type="NCBI Taxonomy" id="1915309"/>
    <lineage>
        <taxon>Bacteria</taxon>
        <taxon>Pseudomonadati</taxon>
        <taxon>Bdellovibrionota</taxon>
        <taxon>Oligoflexia</taxon>
        <taxon>Silvanigrellales</taxon>
        <taxon>Silvanigrellaceae</taxon>
        <taxon>Silvanigrella</taxon>
    </lineage>
</organism>
<dbReference type="RefSeq" id="WP_148697972.1">
    <property type="nucleotide sequence ID" value="NZ_CP017834.1"/>
</dbReference>
<dbReference type="Gene3D" id="1.10.287.500">
    <property type="entry name" value="Helix hairpin bin"/>
    <property type="match status" value="1"/>
</dbReference>
<dbReference type="AlphaFoldDB" id="A0A1L4D1Z2"/>
<name>A0A1L4D1Z2_9BACT</name>
<gene>
    <name evidence="1" type="ORF">AXG55_09995</name>
</gene>
<dbReference type="KEGG" id="saqi:AXG55_09995"/>
<evidence type="ECO:0000313" key="2">
    <source>
        <dbReference type="Proteomes" id="UP000184731"/>
    </source>
</evidence>
<accession>A0A1L4D1Z2</accession>
<sequence length="227" mass="25459">MAANLNITHENFVSIVKDLITITDTILKNVVSKTEQAALEIGNKMESVSSLSSDQAKTVKGLITSMYQEGTDEHLEVEKMAQEANSMANEIFESAAAGDLDKAKSLGESDRYKELGTKTGNLSKHLEKLSESDKELANMIAPVIMALQFQDSVRQSLENIIKCFQEFSNHAQGITFQKLNPEVEKDFWTIMENKFTTTEERNIVRKTIYGPNAKLIEDTQKNDPFLF</sequence>
<dbReference type="SUPFAM" id="SSF75708">
    <property type="entry name" value="Chemotaxis phosphatase CheZ"/>
    <property type="match status" value="1"/>
</dbReference>
<dbReference type="STRING" id="1915309.AXG55_09995"/>
<protein>
    <submittedName>
        <fullName evidence="1">Uncharacterized protein</fullName>
    </submittedName>
</protein>
<proteinExistence type="predicted"/>
<dbReference type="Proteomes" id="UP000184731">
    <property type="component" value="Chromosome"/>
</dbReference>
<evidence type="ECO:0000313" key="1">
    <source>
        <dbReference type="EMBL" id="APJ04218.1"/>
    </source>
</evidence>